<dbReference type="PRINTS" id="PR00743">
    <property type="entry name" value="GLHYDRLASE36"/>
</dbReference>
<dbReference type="InterPro" id="IPR013785">
    <property type="entry name" value="Aldolase_TIM"/>
</dbReference>
<dbReference type="CDD" id="cd14791">
    <property type="entry name" value="GH36"/>
    <property type="match status" value="1"/>
</dbReference>
<dbReference type="FunFam" id="3.20.20.70:FF:000118">
    <property type="entry name" value="Alpha-galactosidase"/>
    <property type="match status" value="1"/>
</dbReference>
<dbReference type="InterPro" id="IPR002252">
    <property type="entry name" value="Glyco_hydro_36"/>
</dbReference>
<keyword evidence="7" id="KW-1185">Reference proteome</keyword>
<gene>
    <name evidence="6" type="ORF">HMPREF0682_2385</name>
</gene>
<dbReference type="InterPro" id="IPR031704">
    <property type="entry name" value="Glyco_hydro_36_N"/>
</dbReference>
<keyword evidence="3" id="KW-0378">Hydrolase</keyword>
<evidence type="ECO:0000256" key="4">
    <source>
        <dbReference type="ARBA" id="ARBA00023295"/>
    </source>
</evidence>
<proteinExistence type="predicted"/>
<dbReference type="InterPro" id="IPR038417">
    <property type="entry name" value="Alpga-gal_N_sf"/>
</dbReference>
<evidence type="ECO:0000259" key="5">
    <source>
        <dbReference type="Pfam" id="PF16875"/>
    </source>
</evidence>
<organism evidence="6 7">
    <name type="scientific">Propionibacterium acidifaciens F0233</name>
    <dbReference type="NCBI Taxonomy" id="553198"/>
    <lineage>
        <taxon>Bacteria</taxon>
        <taxon>Bacillati</taxon>
        <taxon>Actinomycetota</taxon>
        <taxon>Actinomycetes</taxon>
        <taxon>Propionibacteriales</taxon>
        <taxon>Propionibacteriaceae</taxon>
        <taxon>Propionibacterium</taxon>
    </lineage>
</organism>
<evidence type="ECO:0000313" key="7">
    <source>
        <dbReference type="Proteomes" id="UP000017052"/>
    </source>
</evidence>
<comment type="caution">
    <text evidence="6">The sequence shown here is derived from an EMBL/GenBank/DDBJ whole genome shotgun (WGS) entry which is preliminary data.</text>
</comment>
<protein>
    <recommendedName>
        <fullName evidence="2">alpha-galactosidase</fullName>
        <ecNumber evidence="2">3.2.1.22</ecNumber>
    </recommendedName>
</protein>
<dbReference type="InterPro" id="IPR017853">
    <property type="entry name" value="GH"/>
</dbReference>
<dbReference type="GeneID" id="95359210"/>
<sequence>MTVHLRRAGTSLVLDLPTDRFPVVRHWGTDLGPFDGAAFTDLATAQATSTGDNSTWITNDLPVLPLPHLGWAGRPALLLHRQDGSAFSAHVTGIAHAVAAEAGADVVRSVGADPVHAIGVATELRLEACGLVRVRVTVTNRATDGRGPQGSPLVVGEVTPVLPVPADASELLDMAGHHGRERRLVRTPFTAGTRLRESWEGRPGHDAATWLAAGRTGFGWRSGTVHGVHPAWSGNTRSVALNTSQGLRLLGAGELLHPGEVVLDPGESYTCPWAVFSWGEGLDELAGRAHAWLRSLPSHPARPRPVLLNTWEAVYFDHDLGTLTALADEAAALGVERFVVDDGWFGSRRDDRSGLGDWWVSPDAWPQGLEPLAEHVRGLGMEFGLWFEPEMVNADSDLARAHPDWILSDGAGGAPEHRNQRVLDLTAPGAWDHLRDTMSGLVERLGIAYIKWDHNSPLLTAGHQAAGTRCGAPAVHDQTLAYYRLLDALHGRFPGLEIESCAGGGGRIDLGVTERVQRVWASDCNDAHDRHDINRGTMLLLPPELVGTHVGNRRDHTTRRELDISFRAGTALWGHMGVEFDLLSAPEPERRALASFIALHKRLRPLLHSGVLVHADLDEDEPLRIQGVVAADGSDALYEIAALGQPLSWPAAPRPLPGLDPARTYHVRLETPLGEELRYGAPWTRPEGVVLPGAYLSVTGLSLPSIHPDHLLLVRATALGPDRAPAIRAHSTANGGSS</sequence>
<evidence type="ECO:0000256" key="1">
    <source>
        <dbReference type="ARBA" id="ARBA00001255"/>
    </source>
</evidence>
<dbReference type="Pfam" id="PF02065">
    <property type="entry name" value="Melibiase"/>
    <property type="match status" value="1"/>
</dbReference>
<dbReference type="PANTHER" id="PTHR43053">
    <property type="entry name" value="GLYCOSIDASE FAMILY 31"/>
    <property type="match status" value="1"/>
</dbReference>
<name>U2QW99_9ACTN</name>
<dbReference type="PANTHER" id="PTHR43053:SF3">
    <property type="entry name" value="ALPHA-GALACTOSIDASE C-RELATED"/>
    <property type="match status" value="1"/>
</dbReference>
<dbReference type="Pfam" id="PF16875">
    <property type="entry name" value="Glyco_hydro_36N"/>
    <property type="match status" value="1"/>
</dbReference>
<dbReference type="InterPro" id="IPR050985">
    <property type="entry name" value="Alpha-glycosidase_related"/>
</dbReference>
<dbReference type="EC" id="3.2.1.22" evidence="2"/>
<dbReference type="PROSITE" id="PS00512">
    <property type="entry name" value="ALPHA_GALACTOSIDASE"/>
    <property type="match status" value="1"/>
</dbReference>
<dbReference type="EMBL" id="ACVN02000072">
    <property type="protein sequence ID" value="ERK60831.1"/>
    <property type="molecule type" value="Genomic_DNA"/>
</dbReference>
<dbReference type="GO" id="GO:0004557">
    <property type="term" value="F:alpha-galactosidase activity"/>
    <property type="evidence" value="ECO:0007669"/>
    <property type="project" value="UniProtKB-EC"/>
</dbReference>
<dbReference type="AlphaFoldDB" id="U2QW99"/>
<dbReference type="Gene3D" id="3.20.20.70">
    <property type="entry name" value="Aldolase class I"/>
    <property type="match status" value="1"/>
</dbReference>
<evidence type="ECO:0000256" key="3">
    <source>
        <dbReference type="ARBA" id="ARBA00022801"/>
    </source>
</evidence>
<dbReference type="OrthoDB" id="9758822at2"/>
<keyword evidence="4" id="KW-0326">Glycosidase</keyword>
<feature type="domain" description="Glycosyl hydrolase family 36 N-terminal" evidence="5">
    <location>
        <begin position="22"/>
        <end position="263"/>
    </location>
</feature>
<dbReference type="SUPFAM" id="SSF51445">
    <property type="entry name" value="(Trans)glycosidases"/>
    <property type="match status" value="1"/>
</dbReference>
<comment type="catalytic activity">
    <reaction evidence="1">
        <text>Hydrolysis of terminal, non-reducing alpha-D-galactose residues in alpha-D-galactosides, including galactose oligosaccharides, galactomannans and galactolipids.</text>
        <dbReference type="EC" id="3.2.1.22"/>
    </reaction>
</comment>
<reference evidence="6" key="1">
    <citation type="submission" date="2013-08" db="EMBL/GenBank/DDBJ databases">
        <authorList>
            <person name="Durkin A.S."/>
            <person name="Haft D.R."/>
            <person name="McCorrison J."/>
            <person name="Torralba M."/>
            <person name="Gillis M."/>
            <person name="Haft D.H."/>
            <person name="Methe B."/>
            <person name="Sutton G."/>
            <person name="Nelson K.E."/>
        </authorList>
    </citation>
    <scope>NUCLEOTIDE SEQUENCE [LARGE SCALE GENOMIC DNA]</scope>
    <source>
        <strain evidence="6">F0233</strain>
    </source>
</reference>
<evidence type="ECO:0000313" key="6">
    <source>
        <dbReference type="EMBL" id="ERK60831.1"/>
    </source>
</evidence>
<evidence type="ECO:0000256" key="2">
    <source>
        <dbReference type="ARBA" id="ARBA00012755"/>
    </source>
</evidence>
<accession>U2QW99</accession>
<dbReference type="InterPro" id="IPR000111">
    <property type="entry name" value="Glyco_hydro_27/36_CS"/>
</dbReference>
<dbReference type="Proteomes" id="UP000017052">
    <property type="component" value="Unassembled WGS sequence"/>
</dbReference>
<dbReference type="RefSeq" id="WP_021796717.1">
    <property type="nucleotide sequence ID" value="NZ_ACVN02000072.1"/>
</dbReference>
<dbReference type="Gene3D" id="2.70.98.60">
    <property type="entry name" value="alpha-galactosidase from lactobacil brevis"/>
    <property type="match status" value="1"/>
</dbReference>
<dbReference type="GO" id="GO:0016052">
    <property type="term" value="P:carbohydrate catabolic process"/>
    <property type="evidence" value="ECO:0007669"/>
    <property type="project" value="InterPro"/>
</dbReference>